<comment type="caution">
    <text evidence="3">The sequence shown here is derived from an EMBL/GenBank/DDBJ whole genome shotgun (WGS) entry which is preliminary data.</text>
</comment>
<accession>A0A544Z6L4</accession>
<evidence type="ECO:0000259" key="2">
    <source>
        <dbReference type="Pfam" id="PF19811"/>
    </source>
</evidence>
<dbReference type="Pfam" id="PF19811">
    <property type="entry name" value="DUF6294"/>
    <property type="match status" value="1"/>
</dbReference>
<evidence type="ECO:0000313" key="3">
    <source>
        <dbReference type="EMBL" id="TQS24262.1"/>
    </source>
</evidence>
<gene>
    <name evidence="3" type="ORF">FLX08_00765</name>
</gene>
<feature type="signal peptide" evidence="1">
    <location>
        <begin position="1"/>
        <end position="28"/>
    </location>
</feature>
<evidence type="ECO:0000313" key="4">
    <source>
        <dbReference type="Proteomes" id="UP000316541"/>
    </source>
</evidence>
<dbReference type="AlphaFoldDB" id="A0A544Z6L4"/>
<dbReference type="Proteomes" id="UP000316541">
    <property type="component" value="Unassembled WGS sequence"/>
</dbReference>
<organism evidence="3 4">
    <name type="scientific">Microbispora hainanensis</name>
    <dbReference type="NCBI Taxonomy" id="568844"/>
    <lineage>
        <taxon>Bacteria</taxon>
        <taxon>Bacillati</taxon>
        <taxon>Actinomycetota</taxon>
        <taxon>Actinomycetes</taxon>
        <taxon>Streptosporangiales</taxon>
        <taxon>Streptosporangiaceae</taxon>
        <taxon>Microbispora</taxon>
    </lineage>
</organism>
<dbReference type="InterPro" id="IPR046261">
    <property type="entry name" value="DUF6294"/>
</dbReference>
<dbReference type="RefSeq" id="WP_142616062.1">
    <property type="nucleotide sequence ID" value="NZ_VIRM01000001.1"/>
</dbReference>
<dbReference type="EMBL" id="VIRM01000001">
    <property type="protein sequence ID" value="TQS24262.1"/>
    <property type="molecule type" value="Genomic_DNA"/>
</dbReference>
<feature type="domain" description="DUF6294" evidence="2">
    <location>
        <begin position="58"/>
        <end position="147"/>
    </location>
</feature>
<name>A0A544Z6L4_9ACTN</name>
<reference evidence="3 4" key="1">
    <citation type="submission" date="2019-07" db="EMBL/GenBank/DDBJ databases">
        <title>Microbispora hainanensis DSM 45428.</title>
        <authorList>
            <person name="Thawai C."/>
        </authorList>
    </citation>
    <scope>NUCLEOTIDE SEQUENCE [LARGE SCALE GENOMIC DNA]</scope>
    <source>
        <strain evidence="3 4">DSM 45428</strain>
    </source>
</reference>
<evidence type="ECO:0000256" key="1">
    <source>
        <dbReference type="SAM" id="SignalP"/>
    </source>
</evidence>
<proteinExistence type="predicted"/>
<protein>
    <recommendedName>
        <fullName evidence="2">DUF6294 domain-containing protein</fullName>
    </recommendedName>
</protein>
<sequence length="147" mass="16100">MNRIRRTMGAVSVLATLAVGVTLPAAGAASASASASKTFVWDHDIRRGDCTLFQQTKLVLTSDGKARFEGVVTSGDDHDAWLMWLTLKDRDGAVLGSVFNDDPVPGDSTKFVKNLPNHRDRQRWFAYGTFDRGLYPLIKKVGLRASC</sequence>
<keyword evidence="1" id="KW-0732">Signal</keyword>
<feature type="chain" id="PRO_5022246055" description="DUF6294 domain-containing protein" evidence="1">
    <location>
        <begin position="29"/>
        <end position="147"/>
    </location>
</feature>